<feature type="transmembrane region" description="Helical" evidence="1">
    <location>
        <begin position="40"/>
        <end position="63"/>
    </location>
</feature>
<organism evidence="2 3">
    <name type="scientific">Symbiodinium pilosum</name>
    <name type="common">Dinoflagellate</name>
    <dbReference type="NCBI Taxonomy" id="2952"/>
    <lineage>
        <taxon>Eukaryota</taxon>
        <taxon>Sar</taxon>
        <taxon>Alveolata</taxon>
        <taxon>Dinophyceae</taxon>
        <taxon>Suessiales</taxon>
        <taxon>Symbiodiniaceae</taxon>
        <taxon>Symbiodinium</taxon>
    </lineage>
</organism>
<proteinExistence type="predicted"/>
<gene>
    <name evidence="2" type="primary">CALS7</name>
    <name evidence="2" type="ORF">SPIL2461_LOCUS1517</name>
</gene>
<keyword evidence="1" id="KW-0812">Transmembrane</keyword>
<dbReference type="Proteomes" id="UP000649617">
    <property type="component" value="Unassembled WGS sequence"/>
</dbReference>
<feature type="non-terminal residue" evidence="2">
    <location>
        <position position="1"/>
    </location>
</feature>
<protein>
    <submittedName>
        <fullName evidence="2">CALS7 protein</fullName>
    </submittedName>
</protein>
<keyword evidence="1" id="KW-1133">Transmembrane helix</keyword>
<evidence type="ECO:0000256" key="1">
    <source>
        <dbReference type="SAM" id="Phobius"/>
    </source>
</evidence>
<dbReference type="OrthoDB" id="345600at2759"/>
<dbReference type="AlphaFoldDB" id="A0A812IX56"/>
<evidence type="ECO:0000313" key="2">
    <source>
        <dbReference type="EMBL" id="CAE7191905.1"/>
    </source>
</evidence>
<keyword evidence="3" id="KW-1185">Reference proteome</keyword>
<comment type="caution">
    <text evidence="2">The sequence shown here is derived from an EMBL/GenBank/DDBJ whole genome shotgun (WGS) entry which is preliminary data.</text>
</comment>
<accession>A0A812IX56</accession>
<evidence type="ECO:0000313" key="3">
    <source>
        <dbReference type="Proteomes" id="UP000649617"/>
    </source>
</evidence>
<dbReference type="EMBL" id="CAJNIZ010001484">
    <property type="protein sequence ID" value="CAE7191905.1"/>
    <property type="molecule type" value="Genomic_DNA"/>
</dbReference>
<keyword evidence="1" id="KW-0472">Membrane</keyword>
<sequence length="65" mass="7354">SLFFSKISAGSVGIIRSRDNHLLCERIGVLHSLSFYFTSVAFYVSNLLIDFSITLYVTLFIVFTL</sequence>
<feature type="non-terminal residue" evidence="2">
    <location>
        <position position="65"/>
    </location>
</feature>
<reference evidence="2" key="1">
    <citation type="submission" date="2021-02" db="EMBL/GenBank/DDBJ databases">
        <authorList>
            <person name="Dougan E. K."/>
            <person name="Rhodes N."/>
            <person name="Thang M."/>
            <person name="Chan C."/>
        </authorList>
    </citation>
    <scope>NUCLEOTIDE SEQUENCE</scope>
</reference>
<name>A0A812IX56_SYMPI</name>